<dbReference type="InterPro" id="IPR037022">
    <property type="entry name" value="Formyl_trans_C_sf"/>
</dbReference>
<dbReference type="Gene3D" id="3.40.50.170">
    <property type="entry name" value="Formyl transferase, N-terminal domain"/>
    <property type="match status" value="1"/>
</dbReference>
<feature type="binding site" evidence="8">
    <location>
        <begin position="110"/>
        <end position="113"/>
    </location>
    <ligand>
        <name>(6S)-5,6,7,8-tetrahydrofolate</name>
        <dbReference type="ChEBI" id="CHEBI:57453"/>
    </ligand>
</feature>
<comment type="similarity">
    <text evidence="2 8">Belongs to the Fmt family.</text>
</comment>
<dbReference type="RefSeq" id="WP_205006819.1">
    <property type="nucleotide sequence ID" value="NZ_CBCRXA010000013.1"/>
</dbReference>
<organism evidence="11 12">
    <name type="scientific">Sporolactobacillus spathodeae</name>
    <dbReference type="NCBI Taxonomy" id="1465502"/>
    <lineage>
        <taxon>Bacteria</taxon>
        <taxon>Bacillati</taxon>
        <taxon>Bacillota</taxon>
        <taxon>Bacilli</taxon>
        <taxon>Bacillales</taxon>
        <taxon>Sporolactobacillaceae</taxon>
        <taxon>Sporolactobacillus</taxon>
    </lineage>
</organism>
<evidence type="ECO:0000256" key="1">
    <source>
        <dbReference type="ARBA" id="ARBA00002606"/>
    </source>
</evidence>
<keyword evidence="6 8" id="KW-0648">Protein biosynthesis</keyword>
<protein>
    <recommendedName>
        <fullName evidence="4 8">Methionyl-tRNA formyltransferase</fullName>
        <ecNumber evidence="3 8">2.1.2.9</ecNumber>
    </recommendedName>
</protein>
<evidence type="ECO:0000256" key="7">
    <source>
        <dbReference type="ARBA" id="ARBA00048558"/>
    </source>
</evidence>
<evidence type="ECO:0000259" key="9">
    <source>
        <dbReference type="Pfam" id="PF00551"/>
    </source>
</evidence>
<reference evidence="11 12" key="1">
    <citation type="submission" date="2021-01" db="EMBL/GenBank/DDBJ databases">
        <title>Genomic Encyclopedia of Type Strains, Phase IV (KMG-IV): sequencing the most valuable type-strain genomes for metagenomic binning, comparative biology and taxonomic classification.</title>
        <authorList>
            <person name="Goeker M."/>
        </authorList>
    </citation>
    <scope>NUCLEOTIDE SEQUENCE [LARGE SCALE GENOMIC DNA]</scope>
    <source>
        <strain evidence="11 12">DSM 100968</strain>
    </source>
</reference>
<proteinExistence type="inferred from homology"/>
<accession>A0ABS2QAQ7</accession>
<dbReference type="PANTHER" id="PTHR11138:SF5">
    <property type="entry name" value="METHIONYL-TRNA FORMYLTRANSFERASE, MITOCHONDRIAL"/>
    <property type="match status" value="1"/>
</dbReference>
<dbReference type="GO" id="GO:0004479">
    <property type="term" value="F:methionyl-tRNA formyltransferase activity"/>
    <property type="evidence" value="ECO:0007669"/>
    <property type="project" value="UniProtKB-EC"/>
</dbReference>
<dbReference type="EMBL" id="JAFBEV010000014">
    <property type="protein sequence ID" value="MBM7658254.1"/>
    <property type="molecule type" value="Genomic_DNA"/>
</dbReference>
<dbReference type="PANTHER" id="PTHR11138">
    <property type="entry name" value="METHIONYL-TRNA FORMYLTRANSFERASE"/>
    <property type="match status" value="1"/>
</dbReference>
<keyword evidence="12" id="KW-1185">Reference proteome</keyword>
<feature type="domain" description="Formyl transferase N-terminal" evidence="9">
    <location>
        <begin position="1"/>
        <end position="181"/>
    </location>
</feature>
<sequence>MKIVFMGTPDFAVPILENLISEPSYTVVCVVTQPDRPKGRRHVLTAPPVKESALRHHIPVLQPEKVRRKDAVADILSYAPDLLITAAYGQILPQSLLDGPRLGCVNVHASLLPEYRGAAPIQQAIIDGKEETGVTIMYMVKQLDAGDMLAQVHVPINADETFGGLHDKLSAAGSQLLMETLPAIEAGSVHPVQQEESRVSFAPSIQHEDEAIVWSKSAKEIHNLVRGLNPFPGAYTSLDGKVFKIFSAQQTGLQTEEEPGKITAFDHAGILVATGSGEVLRITECQPAGKKRMRATDFLNGSGRTLQTGMQFGVNR</sequence>
<dbReference type="InterPro" id="IPR002376">
    <property type="entry name" value="Formyl_transf_N"/>
</dbReference>
<evidence type="ECO:0000313" key="12">
    <source>
        <dbReference type="Proteomes" id="UP000823201"/>
    </source>
</evidence>
<evidence type="ECO:0000256" key="4">
    <source>
        <dbReference type="ARBA" id="ARBA00016014"/>
    </source>
</evidence>
<dbReference type="InterPro" id="IPR036477">
    <property type="entry name" value="Formyl_transf_N_sf"/>
</dbReference>
<evidence type="ECO:0000256" key="2">
    <source>
        <dbReference type="ARBA" id="ARBA00010699"/>
    </source>
</evidence>
<dbReference type="InterPro" id="IPR044135">
    <property type="entry name" value="Met-tRNA-FMT_C"/>
</dbReference>
<gene>
    <name evidence="8" type="primary">fmt</name>
    <name evidence="11" type="ORF">JOC27_001707</name>
</gene>
<dbReference type="Gene3D" id="3.10.25.10">
    <property type="entry name" value="Formyl transferase, C-terminal domain"/>
    <property type="match status" value="1"/>
</dbReference>
<evidence type="ECO:0000256" key="5">
    <source>
        <dbReference type="ARBA" id="ARBA00022679"/>
    </source>
</evidence>
<dbReference type="Proteomes" id="UP000823201">
    <property type="component" value="Unassembled WGS sequence"/>
</dbReference>
<evidence type="ECO:0000259" key="10">
    <source>
        <dbReference type="Pfam" id="PF02911"/>
    </source>
</evidence>
<dbReference type="CDD" id="cd08646">
    <property type="entry name" value="FMT_core_Met-tRNA-FMT_N"/>
    <property type="match status" value="1"/>
</dbReference>
<dbReference type="SUPFAM" id="SSF53328">
    <property type="entry name" value="Formyltransferase"/>
    <property type="match status" value="1"/>
</dbReference>
<dbReference type="Pfam" id="PF02911">
    <property type="entry name" value="Formyl_trans_C"/>
    <property type="match status" value="1"/>
</dbReference>
<evidence type="ECO:0000256" key="6">
    <source>
        <dbReference type="ARBA" id="ARBA00022917"/>
    </source>
</evidence>
<dbReference type="InterPro" id="IPR001555">
    <property type="entry name" value="GART_AS"/>
</dbReference>
<comment type="caution">
    <text evidence="11">The sequence shown here is derived from an EMBL/GenBank/DDBJ whole genome shotgun (WGS) entry which is preliminary data.</text>
</comment>
<dbReference type="InterPro" id="IPR005794">
    <property type="entry name" value="Fmt"/>
</dbReference>
<dbReference type="InterPro" id="IPR041711">
    <property type="entry name" value="Met-tRNA-FMT_N"/>
</dbReference>
<dbReference type="NCBIfam" id="TIGR00460">
    <property type="entry name" value="fmt"/>
    <property type="match status" value="1"/>
</dbReference>
<dbReference type="HAMAP" id="MF_00182">
    <property type="entry name" value="Formyl_trans"/>
    <property type="match status" value="1"/>
</dbReference>
<dbReference type="SUPFAM" id="SSF50486">
    <property type="entry name" value="FMT C-terminal domain-like"/>
    <property type="match status" value="1"/>
</dbReference>
<dbReference type="InterPro" id="IPR005793">
    <property type="entry name" value="Formyl_trans_C"/>
</dbReference>
<comment type="catalytic activity">
    <reaction evidence="7 8">
        <text>L-methionyl-tRNA(fMet) + (6R)-10-formyltetrahydrofolate = N-formyl-L-methionyl-tRNA(fMet) + (6S)-5,6,7,8-tetrahydrofolate + H(+)</text>
        <dbReference type="Rhea" id="RHEA:24380"/>
        <dbReference type="Rhea" id="RHEA-COMP:9952"/>
        <dbReference type="Rhea" id="RHEA-COMP:9953"/>
        <dbReference type="ChEBI" id="CHEBI:15378"/>
        <dbReference type="ChEBI" id="CHEBI:57453"/>
        <dbReference type="ChEBI" id="CHEBI:78530"/>
        <dbReference type="ChEBI" id="CHEBI:78844"/>
        <dbReference type="ChEBI" id="CHEBI:195366"/>
        <dbReference type="EC" id="2.1.2.9"/>
    </reaction>
</comment>
<evidence type="ECO:0000256" key="8">
    <source>
        <dbReference type="HAMAP-Rule" id="MF_00182"/>
    </source>
</evidence>
<dbReference type="Pfam" id="PF00551">
    <property type="entry name" value="Formyl_trans_N"/>
    <property type="match status" value="1"/>
</dbReference>
<feature type="domain" description="Formyl transferase C-terminal" evidence="10">
    <location>
        <begin position="205"/>
        <end position="302"/>
    </location>
</feature>
<evidence type="ECO:0000256" key="3">
    <source>
        <dbReference type="ARBA" id="ARBA00012261"/>
    </source>
</evidence>
<dbReference type="CDD" id="cd08704">
    <property type="entry name" value="Met_tRNA_FMT_C"/>
    <property type="match status" value="1"/>
</dbReference>
<dbReference type="EC" id="2.1.2.9" evidence="3 8"/>
<keyword evidence="5 8" id="KW-0808">Transferase</keyword>
<comment type="function">
    <text evidence="1 8">Attaches a formyl group to the free amino group of methionyl-tRNA(fMet). The formyl group appears to play a dual role in the initiator identity of N-formylmethionyl-tRNA by promoting its recognition by IF2 and preventing the misappropriation of this tRNA by the elongation apparatus.</text>
</comment>
<dbReference type="InterPro" id="IPR011034">
    <property type="entry name" value="Formyl_transferase-like_C_sf"/>
</dbReference>
<dbReference type="PROSITE" id="PS00373">
    <property type="entry name" value="GART"/>
    <property type="match status" value="1"/>
</dbReference>
<evidence type="ECO:0000313" key="11">
    <source>
        <dbReference type="EMBL" id="MBM7658254.1"/>
    </source>
</evidence>
<name>A0ABS2QAQ7_9BACL</name>